<evidence type="ECO:0000259" key="3">
    <source>
        <dbReference type="Pfam" id="PF03474"/>
    </source>
</evidence>
<reference evidence="4" key="1">
    <citation type="journal article" date="2023" name="G3 (Bethesda)">
        <title>Whole genome assemblies of Zophobas morio and Tenebrio molitor.</title>
        <authorList>
            <person name="Kaur S."/>
            <person name="Stinson S.A."/>
            <person name="diCenzo G.C."/>
        </authorList>
    </citation>
    <scope>NUCLEOTIDE SEQUENCE</scope>
    <source>
        <strain evidence="4">QUZm001</strain>
    </source>
</reference>
<dbReference type="AlphaFoldDB" id="A0AA38I4G3"/>
<dbReference type="EMBL" id="JALNTZ010000006">
    <property type="protein sequence ID" value="KAJ3648041.1"/>
    <property type="molecule type" value="Genomic_DNA"/>
</dbReference>
<dbReference type="SUPFAM" id="SSF46934">
    <property type="entry name" value="UBA-like"/>
    <property type="match status" value="1"/>
</dbReference>
<feature type="region of interest" description="Disordered" evidence="2">
    <location>
        <begin position="239"/>
        <end position="260"/>
    </location>
</feature>
<dbReference type="InterPro" id="IPR009060">
    <property type="entry name" value="UBA-like_sf"/>
</dbReference>
<dbReference type="Proteomes" id="UP001168821">
    <property type="component" value="Unassembled WGS sequence"/>
</dbReference>
<protein>
    <recommendedName>
        <fullName evidence="3">DMA domain-containing protein</fullName>
    </recommendedName>
</protein>
<dbReference type="InterPro" id="IPR005173">
    <property type="entry name" value="DMA"/>
</dbReference>
<name>A0AA38I4G3_9CUCU</name>
<gene>
    <name evidence="4" type="ORF">Zmor_019877</name>
</gene>
<evidence type="ECO:0000313" key="5">
    <source>
        <dbReference type="Proteomes" id="UP001168821"/>
    </source>
</evidence>
<feature type="domain" description="DMA" evidence="3">
    <location>
        <begin position="137"/>
        <end position="173"/>
    </location>
</feature>
<organism evidence="4 5">
    <name type="scientific">Zophobas morio</name>
    <dbReference type="NCBI Taxonomy" id="2755281"/>
    <lineage>
        <taxon>Eukaryota</taxon>
        <taxon>Metazoa</taxon>
        <taxon>Ecdysozoa</taxon>
        <taxon>Arthropoda</taxon>
        <taxon>Hexapoda</taxon>
        <taxon>Insecta</taxon>
        <taxon>Pterygota</taxon>
        <taxon>Neoptera</taxon>
        <taxon>Endopterygota</taxon>
        <taxon>Coleoptera</taxon>
        <taxon>Polyphaga</taxon>
        <taxon>Cucujiformia</taxon>
        <taxon>Tenebrionidae</taxon>
        <taxon>Zophobas</taxon>
    </lineage>
</organism>
<sequence>MIIFTCHLIWEAAGKILLIKSFTILIVPASKRPRINVEDCSLEGSDSEPEDLKKSRQSSPVTVPPPAPAAPSPSPEPTTSPDPDLDVEDDTQSEAPENLSLKKPSSPETPPQPAQNFIPYQQFATFPPFQPQYTTQRSPVDVLMRVFPGKRRSDVEALLQRCKGDVVQAMEMMVSGAHEEVTLPSAFSPLGPPSNFHRFSPSRRFLSAPYAGTGYLPTVIRPPPDYMSMVGSVHDMYASDKASASSPGSNTSSDKTSYSE</sequence>
<dbReference type="Pfam" id="PF03474">
    <property type="entry name" value="DMA"/>
    <property type="match status" value="1"/>
</dbReference>
<evidence type="ECO:0000256" key="1">
    <source>
        <dbReference type="ARBA" id="ARBA00006834"/>
    </source>
</evidence>
<comment type="similarity">
    <text evidence="1">Belongs to the DMRT family.</text>
</comment>
<dbReference type="CDD" id="cd14417">
    <property type="entry name" value="CUE_DMA_DMRTA1"/>
    <property type="match status" value="1"/>
</dbReference>
<feature type="compositionally biased region" description="Acidic residues" evidence="2">
    <location>
        <begin position="83"/>
        <end position="92"/>
    </location>
</feature>
<feature type="compositionally biased region" description="Low complexity" evidence="2">
    <location>
        <begin position="243"/>
        <end position="253"/>
    </location>
</feature>
<keyword evidence="5" id="KW-1185">Reference proteome</keyword>
<proteinExistence type="inferred from homology"/>
<feature type="compositionally biased region" description="Pro residues" evidence="2">
    <location>
        <begin position="62"/>
        <end position="80"/>
    </location>
</feature>
<feature type="region of interest" description="Disordered" evidence="2">
    <location>
        <begin position="38"/>
        <end position="116"/>
    </location>
</feature>
<evidence type="ECO:0000313" key="4">
    <source>
        <dbReference type="EMBL" id="KAJ3648041.1"/>
    </source>
</evidence>
<accession>A0AA38I4G3</accession>
<comment type="caution">
    <text evidence="4">The sequence shown here is derived from an EMBL/GenBank/DDBJ whole genome shotgun (WGS) entry which is preliminary data.</text>
</comment>
<evidence type="ECO:0000256" key="2">
    <source>
        <dbReference type="SAM" id="MobiDB-lite"/>
    </source>
</evidence>